<proteinExistence type="predicted"/>
<name>A0A382WTV6_9ZZZZ</name>
<gene>
    <name evidence="1" type="ORF">METZ01_LOCUS415150</name>
</gene>
<dbReference type="AlphaFoldDB" id="A0A382WTV6"/>
<dbReference type="SUPFAM" id="SSF51197">
    <property type="entry name" value="Clavaminate synthase-like"/>
    <property type="match status" value="1"/>
</dbReference>
<sequence length="245" mass="25763">MDNDTYTVRHWNEAKHVHGPSILTTEQNFAFDALGFVVLPQVLSQAELSACRPNGDGLDDLCSENGAVGRYVHELCGDGFRQDGPVRHVPADAAGEHDEASLPLEGGAHTLDRAYLNLTGWNGRNADGASLSRAGGAWEEVRIRQCQGLVVAIALTDSADGKCPLVVVPSSHKSGLPAPPLPSSSPFAERPALAAGDVLLCAANTLHGVCPQGGGGELLVANFISRTARPQVPPDQQDKPSLPAW</sequence>
<feature type="non-terminal residue" evidence="1">
    <location>
        <position position="245"/>
    </location>
</feature>
<dbReference type="EMBL" id="UINC01162509">
    <property type="protein sequence ID" value="SVD62296.1"/>
    <property type="molecule type" value="Genomic_DNA"/>
</dbReference>
<accession>A0A382WTV6</accession>
<evidence type="ECO:0008006" key="2">
    <source>
        <dbReference type="Google" id="ProtNLM"/>
    </source>
</evidence>
<protein>
    <recommendedName>
        <fullName evidence="2">Phytanoyl-CoA dioxygenase</fullName>
    </recommendedName>
</protein>
<dbReference type="Gene3D" id="2.60.120.620">
    <property type="entry name" value="q2cbj1_9rhob like domain"/>
    <property type="match status" value="1"/>
</dbReference>
<organism evidence="1">
    <name type="scientific">marine metagenome</name>
    <dbReference type="NCBI Taxonomy" id="408172"/>
    <lineage>
        <taxon>unclassified sequences</taxon>
        <taxon>metagenomes</taxon>
        <taxon>ecological metagenomes</taxon>
    </lineage>
</organism>
<evidence type="ECO:0000313" key="1">
    <source>
        <dbReference type="EMBL" id="SVD62296.1"/>
    </source>
</evidence>
<reference evidence="1" key="1">
    <citation type="submission" date="2018-05" db="EMBL/GenBank/DDBJ databases">
        <authorList>
            <person name="Lanie J.A."/>
            <person name="Ng W.-L."/>
            <person name="Kazmierczak K.M."/>
            <person name="Andrzejewski T.M."/>
            <person name="Davidsen T.M."/>
            <person name="Wayne K.J."/>
            <person name="Tettelin H."/>
            <person name="Glass J.I."/>
            <person name="Rusch D."/>
            <person name="Podicherti R."/>
            <person name="Tsui H.-C.T."/>
            <person name="Winkler M.E."/>
        </authorList>
    </citation>
    <scope>NUCLEOTIDE SEQUENCE</scope>
</reference>